<feature type="transmembrane region" description="Helical" evidence="1">
    <location>
        <begin position="162"/>
        <end position="181"/>
    </location>
</feature>
<accession>A0ABU7KBI6</accession>
<protein>
    <recommendedName>
        <fullName evidence="4">DUF1648 domain-containing protein</fullName>
    </recommendedName>
</protein>
<keyword evidence="1" id="KW-1133">Transmembrane helix</keyword>
<dbReference type="RefSeq" id="WP_330093167.1">
    <property type="nucleotide sequence ID" value="NZ_JAUZMY010000019.1"/>
</dbReference>
<keyword evidence="3" id="KW-1185">Reference proteome</keyword>
<evidence type="ECO:0000313" key="2">
    <source>
        <dbReference type="EMBL" id="MEE2039397.1"/>
    </source>
</evidence>
<feature type="transmembrane region" description="Helical" evidence="1">
    <location>
        <begin position="47"/>
        <end position="73"/>
    </location>
</feature>
<reference evidence="2 3" key="1">
    <citation type="submission" date="2023-08" db="EMBL/GenBank/DDBJ databases">
        <authorList>
            <person name="Girao M."/>
            <person name="Carvalho M.F."/>
        </authorList>
    </citation>
    <scope>NUCLEOTIDE SEQUENCE [LARGE SCALE GENOMIC DNA]</scope>
    <source>
        <strain evidence="2 3">CT-R113</strain>
    </source>
</reference>
<feature type="transmembrane region" description="Helical" evidence="1">
    <location>
        <begin position="124"/>
        <end position="141"/>
    </location>
</feature>
<gene>
    <name evidence="2" type="ORF">Q8791_19445</name>
</gene>
<evidence type="ECO:0000313" key="3">
    <source>
        <dbReference type="Proteomes" id="UP001356095"/>
    </source>
</evidence>
<keyword evidence="1" id="KW-0472">Membrane</keyword>
<comment type="caution">
    <text evidence="2">The sequence shown here is derived from an EMBL/GenBank/DDBJ whole genome shotgun (WGS) entry which is preliminary data.</text>
</comment>
<dbReference type="Proteomes" id="UP001356095">
    <property type="component" value="Unassembled WGS sequence"/>
</dbReference>
<sequence length="212" mass="21489">MVGIAFSVVGITLMAYVSWVAWPDLPAMVHGGKTNLDGTPSMVPRALLVAALPATAVILAVVLAVGGIVGARIERALNLPVLWTARGLTRNTNVMLSLLSLFLLVVHGVLVLGRAGRDIPTDQVMGAAVGLFLVGAGLLLARTEAKHATASAFHRFGAAARVPAAVALTAVGLTQAAVALLAPASPLAFLVPLLLLPALGAAVGVAALRSRP</sequence>
<name>A0ABU7KBI6_9ACTN</name>
<keyword evidence="1" id="KW-0812">Transmembrane</keyword>
<organism evidence="2 3">
    <name type="scientific">Nocardiopsis codii</name>
    <dbReference type="NCBI Taxonomy" id="3065942"/>
    <lineage>
        <taxon>Bacteria</taxon>
        <taxon>Bacillati</taxon>
        <taxon>Actinomycetota</taxon>
        <taxon>Actinomycetes</taxon>
        <taxon>Streptosporangiales</taxon>
        <taxon>Nocardiopsidaceae</taxon>
        <taxon>Nocardiopsis</taxon>
    </lineage>
</organism>
<evidence type="ECO:0008006" key="4">
    <source>
        <dbReference type="Google" id="ProtNLM"/>
    </source>
</evidence>
<feature type="transmembrane region" description="Helical" evidence="1">
    <location>
        <begin position="94"/>
        <end position="112"/>
    </location>
</feature>
<feature type="transmembrane region" description="Helical" evidence="1">
    <location>
        <begin position="187"/>
        <end position="208"/>
    </location>
</feature>
<evidence type="ECO:0000256" key="1">
    <source>
        <dbReference type="SAM" id="Phobius"/>
    </source>
</evidence>
<proteinExistence type="predicted"/>
<dbReference type="EMBL" id="JAUZMY010000019">
    <property type="protein sequence ID" value="MEE2039397.1"/>
    <property type="molecule type" value="Genomic_DNA"/>
</dbReference>